<sequence>MLDELVIINAWGFENNPGSKRVEVMDISTERSWCAAVNIPDSGVLFIGGIGGNKLPLRSTELLTRRFGEGGGGGGEKWQ</sequence>
<evidence type="ECO:0000313" key="3">
    <source>
        <dbReference type="WBParaSite" id="HDID_0001075101-mRNA-1"/>
    </source>
</evidence>
<organism evidence="3">
    <name type="scientific">Hymenolepis diminuta</name>
    <name type="common">Rat tapeworm</name>
    <dbReference type="NCBI Taxonomy" id="6216"/>
    <lineage>
        <taxon>Eukaryota</taxon>
        <taxon>Metazoa</taxon>
        <taxon>Spiralia</taxon>
        <taxon>Lophotrochozoa</taxon>
        <taxon>Platyhelminthes</taxon>
        <taxon>Cestoda</taxon>
        <taxon>Eucestoda</taxon>
        <taxon>Cyclophyllidea</taxon>
        <taxon>Hymenolepididae</taxon>
        <taxon>Hymenolepis</taxon>
    </lineage>
</organism>
<dbReference type="EMBL" id="UYSG01011892">
    <property type="protein sequence ID" value="VDL63919.1"/>
    <property type="molecule type" value="Genomic_DNA"/>
</dbReference>
<gene>
    <name evidence="1" type="ORF">HDID_LOCUS10749</name>
</gene>
<accession>A0A0R3SYA6</accession>
<dbReference type="AlphaFoldDB" id="A0A0R3SYA6"/>
<reference evidence="3" key="1">
    <citation type="submission" date="2017-02" db="UniProtKB">
        <authorList>
            <consortium name="WormBaseParasite"/>
        </authorList>
    </citation>
    <scope>IDENTIFICATION</scope>
</reference>
<name>A0A0R3SYA6_HYMDI</name>
<evidence type="ECO:0000313" key="1">
    <source>
        <dbReference type="EMBL" id="VDL63919.1"/>
    </source>
</evidence>
<protein>
    <submittedName>
        <fullName evidence="3">BACK domain-containing protein</fullName>
    </submittedName>
</protein>
<reference evidence="1 2" key="2">
    <citation type="submission" date="2018-11" db="EMBL/GenBank/DDBJ databases">
        <authorList>
            <consortium name="Pathogen Informatics"/>
        </authorList>
    </citation>
    <scope>NUCLEOTIDE SEQUENCE [LARGE SCALE GENOMIC DNA]</scope>
</reference>
<evidence type="ECO:0000313" key="2">
    <source>
        <dbReference type="Proteomes" id="UP000274504"/>
    </source>
</evidence>
<dbReference type="OrthoDB" id="6282652at2759"/>
<dbReference type="WBParaSite" id="HDID_0001075101-mRNA-1">
    <property type="protein sequence ID" value="HDID_0001075101-mRNA-1"/>
    <property type="gene ID" value="HDID_0001075101"/>
</dbReference>
<dbReference type="Proteomes" id="UP000274504">
    <property type="component" value="Unassembled WGS sequence"/>
</dbReference>
<proteinExistence type="predicted"/>